<dbReference type="InterPro" id="IPR026175">
    <property type="entry name" value="MIPOL1"/>
</dbReference>
<evidence type="ECO:0000313" key="2">
    <source>
        <dbReference type="Proteomes" id="UP000437017"/>
    </source>
</evidence>
<comment type="caution">
    <text evidence="1">The sequence shown here is derived from an EMBL/GenBank/DDBJ whole genome shotgun (WGS) entry which is preliminary data.</text>
</comment>
<dbReference type="Proteomes" id="UP000437017">
    <property type="component" value="Unassembled WGS sequence"/>
</dbReference>
<evidence type="ECO:0000313" key="1">
    <source>
        <dbReference type="EMBL" id="KAB0389898.1"/>
    </source>
</evidence>
<organism evidence="1 2">
    <name type="scientific">Balaenoptera physalus</name>
    <name type="common">Fin whale</name>
    <name type="synonym">Balaena physalus</name>
    <dbReference type="NCBI Taxonomy" id="9770"/>
    <lineage>
        <taxon>Eukaryota</taxon>
        <taxon>Metazoa</taxon>
        <taxon>Chordata</taxon>
        <taxon>Craniata</taxon>
        <taxon>Vertebrata</taxon>
        <taxon>Euteleostomi</taxon>
        <taxon>Mammalia</taxon>
        <taxon>Eutheria</taxon>
        <taxon>Laurasiatheria</taxon>
        <taxon>Artiodactyla</taxon>
        <taxon>Whippomorpha</taxon>
        <taxon>Cetacea</taxon>
        <taxon>Mysticeti</taxon>
        <taxon>Balaenopteridae</taxon>
        <taxon>Balaenoptera</taxon>
    </lineage>
</organism>
<dbReference type="AlphaFoldDB" id="A0A643BQB5"/>
<accession>A0A643BQB5</accession>
<dbReference type="PANTHER" id="PTHR22089">
    <property type="entry name" value="MIRROR-IMAGE POLYDACTYLY GENE 1 PROTEIN"/>
    <property type="match status" value="1"/>
</dbReference>
<protein>
    <submittedName>
        <fullName evidence="1">Uncharacterized protein</fullName>
    </submittedName>
</protein>
<dbReference type="EMBL" id="SGJD01006275">
    <property type="protein sequence ID" value="KAB0389898.1"/>
    <property type="molecule type" value="Genomic_DNA"/>
</dbReference>
<sequence>MHPCVMLQLRESSTSSLHKSLSQEENLKDQFNHTLSTYEEALKNRENIVSITQQQNDELATQLQQALTDRANMELELQHTIEASRAANDKVQNNQT</sequence>
<name>A0A643BQB5_BALPH</name>
<reference evidence="1 2" key="1">
    <citation type="journal article" date="2019" name="PLoS ONE">
        <title>Genomic analyses reveal an absence of contemporary introgressive admixture between fin whales and blue whales, despite known hybrids.</title>
        <authorList>
            <person name="Westbury M.V."/>
            <person name="Petersen B."/>
            <person name="Lorenzen E.D."/>
        </authorList>
    </citation>
    <scope>NUCLEOTIDE SEQUENCE [LARGE SCALE GENOMIC DNA]</scope>
    <source>
        <strain evidence="1">FinWhale-01</strain>
    </source>
</reference>
<proteinExistence type="predicted"/>
<dbReference type="PANTHER" id="PTHR22089:SF2">
    <property type="entry name" value="MIRROR-IMAGE POLYDACTYLY GENE 1 PROTEIN"/>
    <property type="match status" value="1"/>
</dbReference>
<gene>
    <name evidence="1" type="ORF">E2I00_008186</name>
</gene>
<keyword evidence="2" id="KW-1185">Reference proteome</keyword>
<dbReference type="OrthoDB" id="6426880at2759"/>